<gene>
    <name evidence="3" type="ORF">GKIL_0390</name>
</gene>
<dbReference type="InterPro" id="IPR027417">
    <property type="entry name" value="P-loop_NTPase"/>
</dbReference>
<dbReference type="InterPro" id="IPR035421">
    <property type="entry name" value="Terminase_6C"/>
</dbReference>
<feature type="domain" description="Terminase large subunit gp17-like C-terminal" evidence="2">
    <location>
        <begin position="300"/>
        <end position="433"/>
    </location>
</feature>
<sequence>MKRIELLAHQMEFCADMSSPYIAMCAGFGSGKTRAFAIKHILLASRNVGYIGAALTPTAAMARDLVQPTLEELLELAGIDFKYRASPLPEYVLYFPNGKSKLLVRSFENWRRLRGLNLAWFGVDEADTVNADVADAAWKTMISRVRVGPVRQCFATSTPEGFRWMWRTFERDARNPDGSPRTDRRLVRGRTYDNPFLPASYIESLEQNYPPALIKAYLEGQFVNLTSGQVYNAFDRKLNHCPSQLRLNDRLHIGVDFNVGATSAIVHIVIGLDDGRWVGYRPQTNREALSTKWEQAHAVAEFQGMTDTPALIAAIKQRFGTYLTGRQIVCYPDAAGNHTDATNASESSLSLLRQAGLMVDGPSANPLIKDRVTAMNAMFLNGQGIRRYYVNSQACPLYVEALEQQAYDPKTGKPDKQNGHDNRGIDAAGYFISYRYEARERKMHSVSLSLVHGRR</sequence>
<accession>U5QCJ1</accession>
<dbReference type="eggNOG" id="COG1783">
    <property type="taxonomic scope" value="Bacteria"/>
</dbReference>
<dbReference type="Gene3D" id="3.40.50.300">
    <property type="entry name" value="P-loop containing nucleotide triphosphate hydrolases"/>
    <property type="match status" value="1"/>
</dbReference>
<protein>
    <submittedName>
        <fullName evidence="3">Phage terminase large subunit</fullName>
    </submittedName>
</protein>
<evidence type="ECO:0000313" key="4">
    <source>
        <dbReference type="Proteomes" id="UP000017396"/>
    </source>
</evidence>
<dbReference type="Pfam" id="PF17289">
    <property type="entry name" value="Terminase_6C"/>
    <property type="match status" value="1"/>
</dbReference>
<reference evidence="3 4" key="1">
    <citation type="journal article" date="2013" name="PLoS ONE">
        <title>Cultivation and Complete Genome Sequencing of Gloeobacter kilaueensis sp. nov., from a Lava Cave in Kilauea Caldera, Hawai'i.</title>
        <authorList>
            <person name="Saw J.H."/>
            <person name="Schatz M."/>
            <person name="Brown M.V."/>
            <person name="Kunkel D.D."/>
            <person name="Foster J.S."/>
            <person name="Shick H."/>
            <person name="Christensen S."/>
            <person name="Hou S."/>
            <person name="Wan X."/>
            <person name="Donachie S.P."/>
        </authorList>
    </citation>
    <scope>NUCLEOTIDE SEQUENCE [LARGE SCALE GENOMIC DNA]</scope>
    <source>
        <strain evidence="4">JS</strain>
    </source>
</reference>
<dbReference type="SUPFAM" id="SSF52540">
    <property type="entry name" value="P-loop containing nucleoside triphosphate hydrolases"/>
    <property type="match status" value="1"/>
</dbReference>
<dbReference type="Pfam" id="PF03237">
    <property type="entry name" value="Terminase_6N"/>
    <property type="match status" value="1"/>
</dbReference>
<proteinExistence type="predicted"/>
<dbReference type="AlphaFoldDB" id="U5QCJ1"/>
<organism evidence="3 4">
    <name type="scientific">Gloeobacter kilaueensis (strain ATCC BAA-2537 / CCAP 1431/1 / ULC 316 / JS1)</name>
    <dbReference type="NCBI Taxonomy" id="1183438"/>
    <lineage>
        <taxon>Bacteria</taxon>
        <taxon>Bacillati</taxon>
        <taxon>Cyanobacteriota</taxon>
        <taxon>Cyanophyceae</taxon>
        <taxon>Gloeobacterales</taxon>
        <taxon>Gloeobacteraceae</taxon>
        <taxon>Gloeobacter</taxon>
    </lineage>
</organism>
<evidence type="ECO:0000256" key="1">
    <source>
        <dbReference type="ARBA" id="ARBA00022612"/>
    </source>
</evidence>
<dbReference type="Gene3D" id="3.30.420.280">
    <property type="match status" value="1"/>
</dbReference>
<keyword evidence="1" id="KW-1188">Viral release from host cell</keyword>
<dbReference type="RefSeq" id="WP_023171658.1">
    <property type="nucleotide sequence ID" value="NC_022600.1"/>
</dbReference>
<dbReference type="STRING" id="1183438.GKIL_0390"/>
<dbReference type="EMBL" id="CP003587">
    <property type="protein sequence ID" value="AGY56637.1"/>
    <property type="molecule type" value="Genomic_DNA"/>
</dbReference>
<evidence type="ECO:0000259" key="2">
    <source>
        <dbReference type="Pfam" id="PF17289"/>
    </source>
</evidence>
<evidence type="ECO:0000313" key="3">
    <source>
        <dbReference type="EMBL" id="AGY56637.1"/>
    </source>
</evidence>
<dbReference type="KEGG" id="glj:GKIL_0390"/>
<dbReference type="HOGENOM" id="CLU_052644_0_0_3"/>
<dbReference type="OrthoDB" id="479677at2"/>
<keyword evidence="4" id="KW-1185">Reference proteome</keyword>
<dbReference type="Proteomes" id="UP000017396">
    <property type="component" value="Chromosome"/>
</dbReference>
<name>U5QCJ1_GLOK1</name>